<dbReference type="PANTHER" id="PTHR24410:SF23">
    <property type="entry name" value="BTB DOMAIN-CONTAINING PROTEIN-RELATED"/>
    <property type="match status" value="1"/>
</dbReference>
<dbReference type="InterPro" id="IPR000210">
    <property type="entry name" value="BTB/POZ_dom"/>
</dbReference>
<dbReference type="InterPro" id="IPR043136">
    <property type="entry name" value="B30.2/SPRY_sf"/>
</dbReference>
<dbReference type="SUPFAM" id="SSF49899">
    <property type="entry name" value="Concanavalin A-like lectins/glucanases"/>
    <property type="match status" value="1"/>
</dbReference>
<dbReference type="Gene3D" id="3.30.710.10">
    <property type="entry name" value="Potassium Channel Kv1.1, Chain A"/>
    <property type="match status" value="1"/>
</dbReference>
<dbReference type="Gene3D" id="1.25.40.420">
    <property type="match status" value="1"/>
</dbReference>
<dbReference type="Pfam" id="PF07707">
    <property type="entry name" value="BACK"/>
    <property type="match status" value="1"/>
</dbReference>
<feature type="region of interest" description="Disordered" evidence="1">
    <location>
        <begin position="144"/>
        <end position="164"/>
    </location>
</feature>
<name>A0AAW2YP44_9EUKA</name>
<dbReference type="Gene3D" id="3.40.50.300">
    <property type="entry name" value="P-loop containing nucleotide triphosphate hydrolases"/>
    <property type="match status" value="1"/>
</dbReference>
<dbReference type="InterPro" id="IPR011705">
    <property type="entry name" value="BACK"/>
</dbReference>
<reference evidence="3 4" key="1">
    <citation type="submission" date="2024-03" db="EMBL/GenBank/DDBJ databases">
        <title>The Acrasis kona genome and developmental transcriptomes reveal deep origins of eukaryotic multicellular pathways.</title>
        <authorList>
            <person name="Sheikh S."/>
            <person name="Fu C.-J."/>
            <person name="Brown M.W."/>
            <person name="Baldauf S.L."/>
        </authorList>
    </citation>
    <scope>NUCLEOTIDE SEQUENCE [LARGE SCALE GENOMIC DNA]</scope>
    <source>
        <strain evidence="3 4">ATCC MYA-3509</strain>
    </source>
</reference>
<dbReference type="Proteomes" id="UP001431209">
    <property type="component" value="Unassembled WGS sequence"/>
</dbReference>
<dbReference type="Pfam" id="PF00651">
    <property type="entry name" value="BTB"/>
    <property type="match status" value="1"/>
</dbReference>
<feature type="domain" description="BTB" evidence="2">
    <location>
        <begin position="214"/>
        <end position="281"/>
    </location>
</feature>
<dbReference type="CDD" id="cd18186">
    <property type="entry name" value="BTB_POZ_ZBTB_KLHL-like"/>
    <property type="match status" value="1"/>
</dbReference>
<protein>
    <submittedName>
        <fullName evidence="3">Kelch-like protein</fullName>
    </submittedName>
</protein>
<evidence type="ECO:0000313" key="3">
    <source>
        <dbReference type="EMBL" id="KAL0478605.1"/>
    </source>
</evidence>
<dbReference type="Pfam" id="PF00071">
    <property type="entry name" value="Ras"/>
    <property type="match status" value="1"/>
</dbReference>
<evidence type="ECO:0000313" key="4">
    <source>
        <dbReference type="Proteomes" id="UP001431209"/>
    </source>
</evidence>
<dbReference type="GO" id="GO:0003924">
    <property type="term" value="F:GTPase activity"/>
    <property type="evidence" value="ECO:0007669"/>
    <property type="project" value="InterPro"/>
</dbReference>
<dbReference type="SMART" id="SM00225">
    <property type="entry name" value="BTB"/>
    <property type="match status" value="1"/>
</dbReference>
<proteinExistence type="predicted"/>
<dbReference type="InterPro" id="IPR027417">
    <property type="entry name" value="P-loop_NTPase"/>
</dbReference>
<dbReference type="InterPro" id="IPR001806">
    <property type="entry name" value="Small_GTPase"/>
</dbReference>
<accession>A0AAW2YP44</accession>
<dbReference type="SUPFAM" id="SSF54695">
    <property type="entry name" value="POZ domain"/>
    <property type="match status" value="1"/>
</dbReference>
<evidence type="ECO:0000256" key="1">
    <source>
        <dbReference type="SAM" id="MobiDB-lite"/>
    </source>
</evidence>
<comment type="caution">
    <text evidence="3">The sequence shown here is derived from an EMBL/GenBank/DDBJ whole genome shotgun (WGS) entry which is preliminary data.</text>
</comment>
<dbReference type="Gene3D" id="2.60.120.920">
    <property type="match status" value="1"/>
</dbReference>
<dbReference type="AlphaFoldDB" id="A0AAW2YP44"/>
<dbReference type="SMART" id="SM00875">
    <property type="entry name" value="BACK"/>
    <property type="match status" value="1"/>
</dbReference>
<gene>
    <name evidence="3" type="ORF">AKO1_008399</name>
</gene>
<dbReference type="InterPro" id="IPR051481">
    <property type="entry name" value="BTB-POZ/Galectin-3-binding"/>
</dbReference>
<dbReference type="PROSITE" id="PS50097">
    <property type="entry name" value="BTB"/>
    <property type="match status" value="1"/>
</dbReference>
<dbReference type="SUPFAM" id="SSF52540">
    <property type="entry name" value="P-loop containing nucleoside triphosphate hydrolases"/>
    <property type="match status" value="1"/>
</dbReference>
<dbReference type="InterPro" id="IPR011333">
    <property type="entry name" value="SKP1/BTB/POZ_sf"/>
</dbReference>
<dbReference type="GO" id="GO:0005525">
    <property type="term" value="F:GTP binding"/>
    <property type="evidence" value="ECO:0007669"/>
    <property type="project" value="InterPro"/>
</dbReference>
<dbReference type="InterPro" id="IPR013320">
    <property type="entry name" value="ConA-like_dom_sf"/>
</dbReference>
<sequence length="625" mass="71339">MELLILLNFKTQPPLRLMRLMVRHVAQTDHPTFIELEQTLKFSRVQVFLVCFSFSDENSFLNVQNWANETKEASPQATIVLLGLQSDVSDYNDDVFDGEELRDMINARIYRKFSHNDNPMKLLGEITHARENDFDEELVTPGTERIETSKWEDEETKSTEEKKSVRPYAERNLGLIGCKNRKPTASAKLRDFHKAVGIAVDFQKLFGSTKLSDCKVVIRTEDGMDEYKLPCHRVVLAARSPVLKSMLYPNDGNKDFEVVLEGVYNKNVLEQFVKYLYTDTLWEHFDQEVREGLVLLADRYKIGSLKIACGLFARENTTEQNWLEIYNFAKSYREEALCSQALEIPAAILPELYENKTFLALPFDIMDDLLGRDDLCLNEKFLLKMVCEWGEEPGRTEQVKLLLKKIRYPLMGAKTLVDEIKGNPLVPHEDYISALEYFACPRLFKDVLKTNPKYRTRRGACQFGWDNTGMTNILITNFDKTIRKTGVNQWDCMVLSDASMSSGLQYWQIKIDVLNGDKSGLALGFTSDRNLGYSSYNACCSLSMSGGAYFCTAAPNTPSINQGDIIGFVVDFQNDESKIYQNGRLIQTGTQKPSTLGEVWAVAFLYYSDDQISLVDDINLNELID</sequence>
<evidence type="ECO:0000259" key="2">
    <source>
        <dbReference type="PROSITE" id="PS50097"/>
    </source>
</evidence>
<keyword evidence="4" id="KW-1185">Reference proteome</keyword>
<organism evidence="3 4">
    <name type="scientific">Acrasis kona</name>
    <dbReference type="NCBI Taxonomy" id="1008807"/>
    <lineage>
        <taxon>Eukaryota</taxon>
        <taxon>Discoba</taxon>
        <taxon>Heterolobosea</taxon>
        <taxon>Tetramitia</taxon>
        <taxon>Eutetramitia</taxon>
        <taxon>Acrasidae</taxon>
        <taxon>Acrasis</taxon>
    </lineage>
</organism>
<dbReference type="EMBL" id="JAOPGA020000444">
    <property type="protein sequence ID" value="KAL0478605.1"/>
    <property type="molecule type" value="Genomic_DNA"/>
</dbReference>
<dbReference type="PANTHER" id="PTHR24410">
    <property type="entry name" value="HL07962P-RELATED"/>
    <property type="match status" value="1"/>
</dbReference>